<accession>A0AAW9SSG3</accession>
<evidence type="ECO:0000256" key="2">
    <source>
        <dbReference type="SAM" id="SignalP"/>
    </source>
</evidence>
<keyword evidence="5" id="KW-1185">Reference proteome</keyword>
<name>A0AAW9SSG3_9RHOB</name>
<comment type="caution">
    <text evidence="4">The sequence shown here is derived from an EMBL/GenBank/DDBJ whole genome shotgun (WGS) entry which is preliminary data.</text>
</comment>
<evidence type="ECO:0000313" key="4">
    <source>
        <dbReference type="EMBL" id="MEN9061623.1"/>
    </source>
</evidence>
<evidence type="ECO:0000313" key="5">
    <source>
        <dbReference type="Proteomes" id="UP001428774"/>
    </source>
</evidence>
<dbReference type="RefSeq" id="WP_347166675.1">
    <property type="nucleotide sequence ID" value="NZ_JBDNCH010000002.1"/>
</dbReference>
<dbReference type="Proteomes" id="UP001428774">
    <property type="component" value="Unassembled WGS sequence"/>
</dbReference>
<sequence>MTALRRASRAVVGRARPRVCLLPALACATALATGPAMSDGGLFRQLDAEGGALDALKWRARPVLVFADDPANAAYRAQLALLRKARAGLEERDITVFGDAEPGSSEALRARLKVEGFTLVLIGKDGGVKLRADSPVAPEDLFRTIDRMPMRQREMSGE</sequence>
<evidence type="ECO:0000259" key="3">
    <source>
        <dbReference type="Pfam" id="PF13778"/>
    </source>
</evidence>
<reference evidence="4 5" key="1">
    <citation type="submission" date="2024-05" db="EMBL/GenBank/DDBJ databases">
        <title>Genome sequence of Ponticoccus litoralis KCCM 90028.</title>
        <authorList>
            <person name="Kim J.M."/>
            <person name="Lee J.K."/>
            <person name="Choi B.J."/>
            <person name="Bayburt H."/>
            <person name="Baek J.H."/>
            <person name="Jeon C.O."/>
        </authorList>
    </citation>
    <scope>NUCLEOTIDE SEQUENCE [LARGE SCALE GENOMIC DNA]</scope>
    <source>
        <strain evidence="4 5">KCCM 90028</strain>
    </source>
</reference>
<dbReference type="InterPro" id="IPR025232">
    <property type="entry name" value="DUF4174"/>
</dbReference>
<dbReference type="AlphaFoldDB" id="A0AAW9SSG3"/>
<proteinExistence type="predicted"/>
<gene>
    <name evidence="4" type="ORF">ABFB10_11870</name>
</gene>
<keyword evidence="1 2" id="KW-0732">Signal</keyword>
<dbReference type="EMBL" id="JBDNCH010000002">
    <property type="protein sequence ID" value="MEN9061623.1"/>
    <property type="molecule type" value="Genomic_DNA"/>
</dbReference>
<feature type="domain" description="DUF4174" evidence="3">
    <location>
        <begin position="53"/>
        <end position="154"/>
    </location>
</feature>
<feature type="chain" id="PRO_5043623072" evidence="2">
    <location>
        <begin position="33"/>
        <end position="158"/>
    </location>
</feature>
<dbReference type="Pfam" id="PF13778">
    <property type="entry name" value="DUF4174"/>
    <property type="match status" value="1"/>
</dbReference>
<organism evidence="4 5">
    <name type="scientific">Ponticoccus litoralis</name>
    <dbReference type="NCBI Taxonomy" id="422297"/>
    <lineage>
        <taxon>Bacteria</taxon>
        <taxon>Pseudomonadati</taxon>
        <taxon>Pseudomonadota</taxon>
        <taxon>Alphaproteobacteria</taxon>
        <taxon>Rhodobacterales</taxon>
        <taxon>Roseobacteraceae</taxon>
        <taxon>Ponticoccus</taxon>
    </lineage>
</organism>
<evidence type="ECO:0000256" key="1">
    <source>
        <dbReference type="ARBA" id="ARBA00022729"/>
    </source>
</evidence>
<feature type="signal peptide" evidence="2">
    <location>
        <begin position="1"/>
        <end position="32"/>
    </location>
</feature>
<protein>
    <submittedName>
        <fullName evidence="4">DUF4174 domain-containing protein</fullName>
    </submittedName>
</protein>